<dbReference type="Gene3D" id="2.20.28.30">
    <property type="entry name" value="RNA polymerase ii, chain L"/>
    <property type="match status" value="1"/>
</dbReference>
<feature type="region of interest" description="Disordered" evidence="6">
    <location>
        <begin position="1"/>
        <end position="27"/>
    </location>
</feature>
<dbReference type="GO" id="GO:0005736">
    <property type="term" value="C:RNA polymerase I complex"/>
    <property type="evidence" value="ECO:0007669"/>
    <property type="project" value="TreeGrafter"/>
</dbReference>
<dbReference type="GO" id="GO:0005665">
    <property type="term" value="C:RNA polymerase II, core complex"/>
    <property type="evidence" value="ECO:0007669"/>
    <property type="project" value="TreeGrafter"/>
</dbReference>
<dbReference type="InterPro" id="IPR006591">
    <property type="entry name" value="RNAP_P/RPABC4"/>
</dbReference>
<evidence type="ECO:0000256" key="5">
    <source>
        <dbReference type="ARBA" id="ARBA00025770"/>
    </source>
</evidence>
<feature type="compositionally biased region" description="Low complexity" evidence="6">
    <location>
        <begin position="15"/>
        <end position="25"/>
    </location>
</feature>
<evidence type="ECO:0000256" key="6">
    <source>
        <dbReference type="SAM" id="MobiDB-lite"/>
    </source>
</evidence>
<dbReference type="InterPro" id="IPR039747">
    <property type="entry name" value="RPABC4"/>
</dbReference>
<name>A0A3M7F5A0_HORWE</name>
<dbReference type="GO" id="GO:0008270">
    <property type="term" value="F:zinc ion binding"/>
    <property type="evidence" value="ECO:0007669"/>
    <property type="project" value="InterPro"/>
</dbReference>
<reference evidence="7 8" key="1">
    <citation type="journal article" date="2018" name="BMC Genomics">
        <title>Genomic evidence for intraspecific hybridization in a clonal and extremely halotolerant yeast.</title>
        <authorList>
            <person name="Gostincar C."/>
            <person name="Stajich J.E."/>
            <person name="Zupancic J."/>
            <person name="Zalar P."/>
            <person name="Gunde-Cimerman N."/>
        </authorList>
    </citation>
    <scope>NUCLEOTIDE SEQUENCE [LARGE SCALE GENOMIC DNA]</scope>
    <source>
        <strain evidence="7 8">EXF-10513</strain>
    </source>
</reference>
<accession>A0A3M7F5A0</accession>
<comment type="similarity">
    <text evidence="5">Belongs to the archaeal Rpo12/eukaryotic RPC10 RNA polymerase subunit family.</text>
</comment>
<proteinExistence type="inferred from homology"/>
<dbReference type="PANTHER" id="PTHR12056">
    <property type="entry name" value="DNA-DIRECTED RNA POLYMERASES I, II, AND III"/>
    <property type="match status" value="1"/>
</dbReference>
<keyword evidence="3" id="KW-0862">Zinc</keyword>
<comment type="caution">
    <text evidence="7">The sequence shown here is derived from an EMBL/GenBank/DDBJ whole genome shotgun (WGS) entry which is preliminary data.</text>
</comment>
<keyword evidence="4" id="KW-0539">Nucleus</keyword>
<keyword evidence="2" id="KW-0479">Metal-binding</keyword>
<dbReference type="AlphaFoldDB" id="A0A3M7F5A0"/>
<evidence type="ECO:0000256" key="3">
    <source>
        <dbReference type="ARBA" id="ARBA00022833"/>
    </source>
</evidence>
<evidence type="ECO:0000313" key="8">
    <source>
        <dbReference type="Proteomes" id="UP000269539"/>
    </source>
</evidence>
<dbReference type="PANTHER" id="PTHR12056:SF2">
    <property type="entry name" value="GEO11084P1"/>
    <property type="match status" value="1"/>
</dbReference>
<dbReference type="SUPFAM" id="SSF63393">
    <property type="entry name" value="RNA polymerase subunits"/>
    <property type="match status" value="1"/>
</dbReference>
<dbReference type="GO" id="GO:0006351">
    <property type="term" value="P:DNA-templated transcription"/>
    <property type="evidence" value="ECO:0007669"/>
    <property type="project" value="InterPro"/>
</dbReference>
<dbReference type="EMBL" id="QWIO01000832">
    <property type="protein sequence ID" value="RMY84035.1"/>
    <property type="molecule type" value="Genomic_DNA"/>
</dbReference>
<comment type="subcellular location">
    <subcellularLocation>
        <location evidence="1">Nucleus</location>
    </subcellularLocation>
</comment>
<dbReference type="GO" id="GO:0003677">
    <property type="term" value="F:DNA binding"/>
    <property type="evidence" value="ECO:0007669"/>
    <property type="project" value="InterPro"/>
</dbReference>
<gene>
    <name evidence="7" type="ORF">D0864_07677</name>
</gene>
<dbReference type="Proteomes" id="UP000269539">
    <property type="component" value="Unassembled WGS sequence"/>
</dbReference>
<dbReference type="GO" id="GO:0005666">
    <property type="term" value="C:RNA polymerase III complex"/>
    <property type="evidence" value="ECO:0007669"/>
    <property type="project" value="TreeGrafter"/>
</dbReference>
<dbReference type="InterPro" id="IPR029040">
    <property type="entry name" value="RPABC4/Spt4"/>
</dbReference>
<organism evidence="7 8">
    <name type="scientific">Hortaea werneckii</name>
    <name type="common">Black yeast</name>
    <name type="synonym">Cladosporium werneckii</name>
    <dbReference type="NCBI Taxonomy" id="91943"/>
    <lineage>
        <taxon>Eukaryota</taxon>
        <taxon>Fungi</taxon>
        <taxon>Dikarya</taxon>
        <taxon>Ascomycota</taxon>
        <taxon>Pezizomycotina</taxon>
        <taxon>Dothideomycetes</taxon>
        <taxon>Dothideomycetidae</taxon>
        <taxon>Mycosphaerellales</taxon>
        <taxon>Teratosphaeriaceae</taxon>
        <taxon>Hortaea</taxon>
    </lineage>
</organism>
<evidence type="ECO:0000313" key="7">
    <source>
        <dbReference type="EMBL" id="RMY84035.1"/>
    </source>
</evidence>
<dbReference type="VEuPathDB" id="FungiDB:BTJ68_04114"/>
<evidence type="ECO:0000256" key="4">
    <source>
        <dbReference type="ARBA" id="ARBA00023242"/>
    </source>
</evidence>
<dbReference type="SMART" id="SM00659">
    <property type="entry name" value="RPOLCX"/>
    <property type="match status" value="1"/>
</dbReference>
<evidence type="ECO:0000256" key="1">
    <source>
        <dbReference type="ARBA" id="ARBA00004123"/>
    </source>
</evidence>
<evidence type="ECO:0000256" key="2">
    <source>
        <dbReference type="ARBA" id="ARBA00022723"/>
    </source>
</evidence>
<sequence>MSREQYVPPTLNQDSAQQGGASSSTGVGGFNITGANTFEDNRPVNYLCGDCDAKVVLRKSEAIRCKECGYRVLYKERTNRAHEIFLVGGKKVDSRARFEKNCVC</sequence>
<protein>
    <submittedName>
        <fullName evidence="7">Uncharacterized protein</fullName>
    </submittedName>
</protein>
<dbReference type="GO" id="GO:0003899">
    <property type="term" value="F:DNA-directed RNA polymerase activity"/>
    <property type="evidence" value="ECO:0007669"/>
    <property type="project" value="InterPro"/>
</dbReference>
<dbReference type="Pfam" id="PF03604">
    <property type="entry name" value="Zn_ribbon_RPAB4"/>
    <property type="match status" value="1"/>
</dbReference>